<organism evidence="3 4">
    <name type="scientific">Armillaria novae-zelandiae</name>
    <dbReference type="NCBI Taxonomy" id="153914"/>
    <lineage>
        <taxon>Eukaryota</taxon>
        <taxon>Fungi</taxon>
        <taxon>Dikarya</taxon>
        <taxon>Basidiomycota</taxon>
        <taxon>Agaricomycotina</taxon>
        <taxon>Agaricomycetes</taxon>
        <taxon>Agaricomycetidae</taxon>
        <taxon>Agaricales</taxon>
        <taxon>Marasmiineae</taxon>
        <taxon>Physalacriaceae</taxon>
        <taxon>Armillaria</taxon>
    </lineage>
</organism>
<comment type="caution">
    <text evidence="3">The sequence shown here is derived from an EMBL/GenBank/DDBJ whole genome shotgun (WGS) entry which is preliminary data.</text>
</comment>
<accession>A0AA39U9A3</accession>
<dbReference type="Pfam" id="PF01765">
    <property type="entry name" value="RRF"/>
    <property type="match status" value="1"/>
</dbReference>
<feature type="compositionally biased region" description="Polar residues" evidence="1">
    <location>
        <begin position="8"/>
        <end position="23"/>
    </location>
</feature>
<gene>
    <name evidence="3" type="ORF">IW261DRAFT_253660</name>
</gene>
<reference evidence="3" key="1">
    <citation type="submission" date="2023-06" db="EMBL/GenBank/DDBJ databases">
        <authorList>
            <consortium name="Lawrence Berkeley National Laboratory"/>
            <person name="Ahrendt S."/>
            <person name="Sahu N."/>
            <person name="Indic B."/>
            <person name="Wong-Bajracharya J."/>
            <person name="Merenyi Z."/>
            <person name="Ke H.-M."/>
            <person name="Monk M."/>
            <person name="Kocsube S."/>
            <person name="Drula E."/>
            <person name="Lipzen A."/>
            <person name="Balint B."/>
            <person name="Henrissat B."/>
            <person name="Andreopoulos B."/>
            <person name="Martin F.M."/>
            <person name="Harder C.B."/>
            <person name="Rigling D."/>
            <person name="Ford K.L."/>
            <person name="Foster G.D."/>
            <person name="Pangilinan J."/>
            <person name="Papanicolaou A."/>
            <person name="Barry K."/>
            <person name="LaButti K."/>
            <person name="Viragh M."/>
            <person name="Koriabine M."/>
            <person name="Yan M."/>
            <person name="Riley R."/>
            <person name="Champramary S."/>
            <person name="Plett K.L."/>
            <person name="Tsai I.J."/>
            <person name="Slot J."/>
            <person name="Sipos G."/>
            <person name="Plett J."/>
            <person name="Nagy L.G."/>
            <person name="Grigoriev I.V."/>
        </authorList>
    </citation>
    <scope>NUCLEOTIDE SEQUENCE</scope>
    <source>
        <strain evidence="3">ICMP 16352</strain>
    </source>
</reference>
<dbReference type="InterPro" id="IPR036191">
    <property type="entry name" value="RRF_sf"/>
</dbReference>
<proteinExistence type="predicted"/>
<evidence type="ECO:0000313" key="3">
    <source>
        <dbReference type="EMBL" id="KAK0477883.1"/>
    </source>
</evidence>
<evidence type="ECO:0000259" key="2">
    <source>
        <dbReference type="Pfam" id="PF01765"/>
    </source>
</evidence>
<sequence>MSPFASAEPSTISSLRPSSQQSLKKPADIAEHEKCEEKMNAAVEWLRSDCASTSTRASGRVTPAVLSNVRVKEQGLEEVAAAGVQDGSILVMTVFDEENFKHVETAIYDAKIPPITPQRLHTRTSESLDLSRR</sequence>
<dbReference type="Gene3D" id="3.30.1360.40">
    <property type="match status" value="1"/>
</dbReference>
<name>A0AA39U9A3_9AGAR</name>
<feature type="domain" description="Ribosome recycling factor" evidence="2">
    <location>
        <begin position="55"/>
        <end position="112"/>
    </location>
</feature>
<dbReference type="Proteomes" id="UP001175227">
    <property type="component" value="Unassembled WGS sequence"/>
</dbReference>
<dbReference type="AlphaFoldDB" id="A0AA39U9A3"/>
<keyword evidence="4" id="KW-1185">Reference proteome</keyword>
<dbReference type="Gene3D" id="1.10.132.20">
    <property type="entry name" value="Ribosome-recycling factor"/>
    <property type="match status" value="1"/>
</dbReference>
<dbReference type="SUPFAM" id="SSF55194">
    <property type="entry name" value="Ribosome recycling factor, RRF"/>
    <property type="match status" value="1"/>
</dbReference>
<evidence type="ECO:0000256" key="1">
    <source>
        <dbReference type="SAM" id="MobiDB-lite"/>
    </source>
</evidence>
<dbReference type="InterPro" id="IPR023584">
    <property type="entry name" value="Ribosome_recyc_fac_dom"/>
</dbReference>
<dbReference type="EMBL" id="JAUEPR010000015">
    <property type="protein sequence ID" value="KAK0477883.1"/>
    <property type="molecule type" value="Genomic_DNA"/>
</dbReference>
<protein>
    <recommendedName>
        <fullName evidence="2">Ribosome recycling factor domain-containing protein</fullName>
    </recommendedName>
</protein>
<feature type="region of interest" description="Disordered" evidence="1">
    <location>
        <begin position="1"/>
        <end position="30"/>
    </location>
</feature>
<evidence type="ECO:0000313" key="4">
    <source>
        <dbReference type="Proteomes" id="UP001175227"/>
    </source>
</evidence>